<dbReference type="AlphaFoldDB" id="A0A0R0CEZ0"/>
<dbReference type="Pfam" id="PF12833">
    <property type="entry name" value="HTH_18"/>
    <property type="match status" value="1"/>
</dbReference>
<keyword evidence="2" id="KW-0238">DNA-binding</keyword>
<dbReference type="Gene3D" id="1.10.10.60">
    <property type="entry name" value="Homeodomain-like"/>
    <property type="match status" value="1"/>
</dbReference>
<evidence type="ECO:0000313" key="7">
    <source>
        <dbReference type="Proteomes" id="UP000052052"/>
    </source>
</evidence>
<dbReference type="PANTHER" id="PTHR47894">
    <property type="entry name" value="HTH-TYPE TRANSCRIPTIONAL REGULATOR GADX"/>
    <property type="match status" value="1"/>
</dbReference>
<sequence length="364" mass="40307">MTARDEGMTLHDKRRISRRKAGRPSPHDAIFPILPFAGVIAFAREQNWSEVGGWFPSLLAERPAGDRRCSYAEGREGLLRAQHRARGLQLAVHSGARKALPHMGALGPGLAAHRLLGDALQFGLTYQRVAGCMLDLRLQQTADQAWLAAYPLFDDPELQRFLDIDHLSTVANALRQLQPNGPPLFERVELGFEANGLHDALERLFEVPVACGRPISRLLLRGDALQRTQLLYSALNIDLSRQACERELAIACLSSDGGSSLRGHLYDACGRLRPLADVANTLAISLRTLHRSMASEGIRYSQLLDEQRQNEAMGLLLRGHATAAVAEKLDFSDSRSFVRAFERWTGKSPAAWCREQHSALRRAG</sequence>
<keyword evidence="1" id="KW-0805">Transcription regulation</keyword>
<evidence type="ECO:0000256" key="1">
    <source>
        <dbReference type="ARBA" id="ARBA00023015"/>
    </source>
</evidence>
<dbReference type="Pfam" id="PF12625">
    <property type="entry name" value="Arabinose_bd"/>
    <property type="match status" value="1"/>
</dbReference>
<dbReference type="PROSITE" id="PS01124">
    <property type="entry name" value="HTH_ARAC_FAMILY_2"/>
    <property type="match status" value="1"/>
</dbReference>
<accession>A0A0R0CEZ0</accession>
<dbReference type="EMBL" id="LDJL01000015">
    <property type="protein sequence ID" value="KRG68345.1"/>
    <property type="molecule type" value="Genomic_DNA"/>
</dbReference>
<gene>
    <name evidence="6" type="ORF">ABB29_13580</name>
</gene>
<dbReference type="GO" id="GO:0005829">
    <property type="term" value="C:cytosol"/>
    <property type="evidence" value="ECO:0007669"/>
    <property type="project" value="TreeGrafter"/>
</dbReference>
<reference evidence="6 7" key="1">
    <citation type="submission" date="2015-05" db="EMBL/GenBank/DDBJ databases">
        <title>Genome sequencing and analysis of members of genus Stenotrophomonas.</title>
        <authorList>
            <person name="Patil P.P."/>
            <person name="Midha S."/>
            <person name="Patil P.B."/>
        </authorList>
    </citation>
    <scope>NUCLEOTIDE SEQUENCE [LARGE SCALE GENOMIC DNA]</scope>
    <source>
        <strain evidence="6 7">DSM 21858</strain>
    </source>
</reference>
<evidence type="ECO:0000313" key="6">
    <source>
        <dbReference type="EMBL" id="KRG68345.1"/>
    </source>
</evidence>
<dbReference type="InterPro" id="IPR009057">
    <property type="entry name" value="Homeodomain-like_sf"/>
</dbReference>
<dbReference type="SMART" id="SM00342">
    <property type="entry name" value="HTH_ARAC"/>
    <property type="match status" value="1"/>
</dbReference>
<dbReference type="RefSeq" id="WP_057659959.1">
    <property type="nucleotide sequence ID" value="NZ_LDJL01000015.1"/>
</dbReference>
<comment type="caution">
    <text evidence="6">The sequence shown here is derived from an EMBL/GenBank/DDBJ whole genome shotgun (WGS) entry which is preliminary data.</text>
</comment>
<dbReference type="PATRIC" id="fig|344882.3.peg.1097"/>
<feature type="region of interest" description="Disordered" evidence="4">
    <location>
        <begin position="1"/>
        <end position="24"/>
    </location>
</feature>
<keyword evidence="3" id="KW-0804">Transcription</keyword>
<dbReference type="OrthoDB" id="5582699at2"/>
<feature type="compositionally biased region" description="Basic and acidic residues" evidence="4">
    <location>
        <begin position="1"/>
        <end position="11"/>
    </location>
</feature>
<dbReference type="Proteomes" id="UP000052052">
    <property type="component" value="Unassembled WGS sequence"/>
</dbReference>
<dbReference type="GO" id="GO:0000976">
    <property type="term" value="F:transcription cis-regulatory region binding"/>
    <property type="evidence" value="ECO:0007669"/>
    <property type="project" value="TreeGrafter"/>
</dbReference>
<dbReference type="InterPro" id="IPR032687">
    <property type="entry name" value="AraC-type_N"/>
</dbReference>
<keyword evidence="7" id="KW-1185">Reference proteome</keyword>
<dbReference type="GO" id="GO:0003700">
    <property type="term" value="F:DNA-binding transcription factor activity"/>
    <property type="evidence" value="ECO:0007669"/>
    <property type="project" value="InterPro"/>
</dbReference>
<evidence type="ECO:0000256" key="3">
    <source>
        <dbReference type="ARBA" id="ARBA00023163"/>
    </source>
</evidence>
<evidence type="ECO:0000259" key="5">
    <source>
        <dbReference type="PROSITE" id="PS01124"/>
    </source>
</evidence>
<dbReference type="PANTHER" id="PTHR47894:SF1">
    <property type="entry name" value="HTH-TYPE TRANSCRIPTIONAL REGULATOR VQSM"/>
    <property type="match status" value="1"/>
</dbReference>
<feature type="domain" description="HTH araC/xylS-type" evidence="5">
    <location>
        <begin position="275"/>
        <end position="355"/>
    </location>
</feature>
<evidence type="ECO:0000256" key="2">
    <source>
        <dbReference type="ARBA" id="ARBA00023125"/>
    </source>
</evidence>
<name>A0A0R0CEZ0_9GAMM</name>
<feature type="compositionally biased region" description="Basic residues" evidence="4">
    <location>
        <begin position="12"/>
        <end position="22"/>
    </location>
</feature>
<dbReference type="SUPFAM" id="SSF46689">
    <property type="entry name" value="Homeodomain-like"/>
    <property type="match status" value="1"/>
</dbReference>
<dbReference type="STRING" id="344882.ABB29_13580"/>
<dbReference type="InterPro" id="IPR018060">
    <property type="entry name" value="HTH_AraC"/>
</dbReference>
<protein>
    <recommendedName>
        <fullName evidence="5">HTH araC/xylS-type domain-containing protein</fullName>
    </recommendedName>
</protein>
<organism evidence="6 7">
    <name type="scientific">Pseudoxanthomonas dokdonensis</name>
    <dbReference type="NCBI Taxonomy" id="344882"/>
    <lineage>
        <taxon>Bacteria</taxon>
        <taxon>Pseudomonadati</taxon>
        <taxon>Pseudomonadota</taxon>
        <taxon>Gammaproteobacteria</taxon>
        <taxon>Lysobacterales</taxon>
        <taxon>Lysobacteraceae</taxon>
        <taxon>Pseudoxanthomonas</taxon>
    </lineage>
</organism>
<proteinExistence type="predicted"/>
<evidence type="ECO:0000256" key="4">
    <source>
        <dbReference type="SAM" id="MobiDB-lite"/>
    </source>
</evidence>